<protein>
    <submittedName>
        <fullName evidence="1">Uncharacterized protein</fullName>
    </submittedName>
</protein>
<evidence type="ECO:0000313" key="1">
    <source>
        <dbReference type="EMBL" id="MCJ0975646.1"/>
    </source>
</evidence>
<evidence type="ECO:0000313" key="2">
    <source>
        <dbReference type="Proteomes" id="UP001139682"/>
    </source>
</evidence>
<accession>A0A9X1W5V5</accession>
<sequence>MNMSNVELLPSSLREQSISKREIVLPLLAVLEAIDFFESREIQILGWEGWIKDVQGRVGHGSAPQGTVSLEDLSVQEAIKLCRTTIVSEATQWEKDNQGTTDVLHFCITVRA</sequence>
<name>A0A9X1W5V5_9GAMM</name>
<dbReference type="RefSeq" id="WP_243607671.1">
    <property type="nucleotide sequence ID" value="NZ_JALGRD010000012.1"/>
</dbReference>
<dbReference type="EMBL" id="JALGRD010000012">
    <property type="protein sequence ID" value="MCJ0975646.1"/>
    <property type="molecule type" value="Genomic_DNA"/>
</dbReference>
<dbReference type="AlphaFoldDB" id="A0A9X1W5V5"/>
<organism evidence="1 2">
    <name type="scientific">Stutzerimonas marianensis</name>
    <dbReference type="NCBI Taxonomy" id="2929513"/>
    <lineage>
        <taxon>Bacteria</taxon>
        <taxon>Pseudomonadati</taxon>
        <taxon>Pseudomonadota</taxon>
        <taxon>Gammaproteobacteria</taxon>
        <taxon>Pseudomonadales</taxon>
        <taxon>Pseudomonadaceae</taxon>
        <taxon>Stutzerimonas</taxon>
    </lineage>
</organism>
<reference evidence="1" key="1">
    <citation type="submission" date="2022-03" db="EMBL/GenBank/DDBJ databases">
        <title>Pseudomonas marianensis sp. nov., a marine bacterium isolated from deep-sea sediments of the Mariana Trench.</title>
        <authorList>
            <person name="Wei Y."/>
        </authorList>
    </citation>
    <scope>NUCLEOTIDE SEQUENCE</scope>
    <source>
        <strain evidence="1">PS1</strain>
    </source>
</reference>
<proteinExistence type="predicted"/>
<dbReference type="Proteomes" id="UP001139682">
    <property type="component" value="Unassembled WGS sequence"/>
</dbReference>
<keyword evidence="2" id="KW-1185">Reference proteome</keyword>
<comment type="caution">
    <text evidence="1">The sequence shown here is derived from an EMBL/GenBank/DDBJ whole genome shotgun (WGS) entry which is preliminary data.</text>
</comment>
<gene>
    <name evidence="1" type="ORF">MST27_19950</name>
</gene>